<evidence type="ECO:0000313" key="10">
    <source>
        <dbReference type="Proteomes" id="UP000283684"/>
    </source>
</evidence>
<dbReference type="Proteomes" id="UP000441711">
    <property type="component" value="Unassembled WGS sequence"/>
</dbReference>
<evidence type="ECO:0000313" key="2">
    <source>
        <dbReference type="EMBL" id="KAB4108408.1"/>
    </source>
</evidence>
<reference evidence="12 13" key="3">
    <citation type="journal article" date="2019" name="Nat. Med.">
        <title>A library of human gut bacterial isolates paired with longitudinal multiomics data enables mechanistic microbiome research.</title>
        <authorList>
            <person name="Poyet M."/>
            <person name="Groussin M."/>
            <person name="Gibbons S.M."/>
            <person name="Avila-Pacheco J."/>
            <person name="Jiang X."/>
            <person name="Kearney S.M."/>
            <person name="Perrotta A.R."/>
            <person name="Berdy B."/>
            <person name="Zhao S."/>
            <person name="Lieberman T.D."/>
            <person name="Swanson P.K."/>
            <person name="Smith M."/>
            <person name="Roesemann S."/>
            <person name="Alexander J.E."/>
            <person name="Rich S.A."/>
            <person name="Livny J."/>
            <person name="Vlamakis H."/>
            <person name="Clish C."/>
            <person name="Bullock K."/>
            <person name="Deik A."/>
            <person name="Scott J."/>
            <person name="Pierce K.A."/>
            <person name="Xavier R.J."/>
            <person name="Alm E.J."/>
        </authorList>
    </citation>
    <scope>NUCLEOTIDE SEQUENCE [LARGE SCALE GENOMIC DNA]</scope>
    <source>
        <strain evidence="6 16">BIOML-A11</strain>
        <strain evidence="5 15">BIOML-A21</strain>
        <strain evidence="2 14">BIOML-A36</strain>
        <strain evidence="4 13">BIOML-A37</strain>
        <strain evidence="3 12">BIOML-A38</strain>
    </source>
</reference>
<evidence type="ECO:0000313" key="6">
    <source>
        <dbReference type="EMBL" id="KAB4215344.1"/>
    </source>
</evidence>
<evidence type="ECO:0000313" key="16">
    <source>
        <dbReference type="Proteomes" id="UP000466952"/>
    </source>
</evidence>
<reference evidence="10 11" key="2">
    <citation type="submission" date="2018-08" db="EMBL/GenBank/DDBJ databases">
        <title>A genome reference for cultivated species of the human gut microbiota.</title>
        <authorList>
            <person name="Zou Y."/>
            <person name="Xue W."/>
            <person name="Luo G."/>
        </authorList>
    </citation>
    <scope>NUCLEOTIDE SEQUENCE [LARGE SCALE GENOMIC DNA]</scope>
    <source>
        <strain evidence="8 11">AM39-1</strain>
        <strain evidence="7 10">AM50-4</strain>
    </source>
</reference>
<dbReference type="EMBL" id="WCUR01000003">
    <property type="protein sequence ID" value="KAB4119188.1"/>
    <property type="molecule type" value="Genomic_DNA"/>
</dbReference>
<evidence type="ECO:0000313" key="4">
    <source>
        <dbReference type="EMBL" id="KAB4122834.1"/>
    </source>
</evidence>
<name>A0A174MHS2_BACUN</name>
<evidence type="ECO:0000313" key="14">
    <source>
        <dbReference type="Proteomes" id="UP000441711"/>
    </source>
</evidence>
<evidence type="ECO:0000313" key="1">
    <source>
        <dbReference type="EMBL" id="CUP33740.1"/>
    </source>
</evidence>
<evidence type="ECO:0000313" key="12">
    <source>
        <dbReference type="Proteomes" id="UP000434462"/>
    </source>
</evidence>
<reference evidence="1 9" key="1">
    <citation type="submission" date="2015-09" db="EMBL/GenBank/DDBJ databases">
        <authorList>
            <consortium name="Pathogen Informatics"/>
        </authorList>
    </citation>
    <scope>NUCLEOTIDE SEQUENCE [LARGE SCALE GENOMIC DNA]</scope>
    <source>
        <strain evidence="1 9">2789STDY5834847</strain>
    </source>
</reference>
<evidence type="ECO:0000313" key="11">
    <source>
        <dbReference type="Proteomes" id="UP000286114"/>
    </source>
</evidence>
<evidence type="ECO:0000313" key="15">
    <source>
        <dbReference type="Proteomes" id="UP000442334"/>
    </source>
</evidence>
<dbReference type="EMBL" id="WCUA01000031">
    <property type="protein sequence ID" value="KAB4181842.1"/>
    <property type="molecule type" value="Genomic_DNA"/>
</dbReference>
<organism evidence="1 9">
    <name type="scientific">Bacteroides uniformis</name>
    <dbReference type="NCBI Taxonomy" id="820"/>
    <lineage>
        <taxon>Bacteria</taxon>
        <taxon>Pseudomonadati</taxon>
        <taxon>Bacteroidota</taxon>
        <taxon>Bacteroidia</taxon>
        <taxon>Bacteroidales</taxon>
        <taxon>Bacteroidaceae</taxon>
        <taxon>Bacteroides</taxon>
    </lineage>
</organism>
<evidence type="ECO:0000313" key="8">
    <source>
        <dbReference type="EMBL" id="RHB74125.1"/>
    </source>
</evidence>
<dbReference type="Proteomes" id="UP000466952">
    <property type="component" value="Unassembled WGS sequence"/>
</dbReference>
<evidence type="ECO:0000313" key="5">
    <source>
        <dbReference type="EMBL" id="KAB4181842.1"/>
    </source>
</evidence>
<dbReference type="EMBL" id="QSHA01000005">
    <property type="protein sequence ID" value="RHB74125.1"/>
    <property type="molecule type" value="Genomic_DNA"/>
</dbReference>
<evidence type="ECO:0000313" key="13">
    <source>
        <dbReference type="Proteomes" id="UP000438773"/>
    </source>
</evidence>
<dbReference type="Proteomes" id="UP000283684">
    <property type="component" value="Unassembled WGS sequence"/>
</dbReference>
<dbReference type="EMBL" id="CZAF01000009">
    <property type="protein sequence ID" value="CUP33740.1"/>
    <property type="molecule type" value="Genomic_DNA"/>
</dbReference>
<dbReference type="EMBL" id="WCUQ01000009">
    <property type="protein sequence ID" value="KAB4122834.1"/>
    <property type="molecule type" value="Genomic_DNA"/>
</dbReference>
<dbReference type="Proteomes" id="UP000286114">
    <property type="component" value="Unassembled WGS sequence"/>
</dbReference>
<dbReference type="Proteomes" id="UP000438773">
    <property type="component" value="Unassembled WGS sequence"/>
</dbReference>
<dbReference type="EMBL" id="WCTR01000002">
    <property type="protein sequence ID" value="KAB4215344.1"/>
    <property type="molecule type" value="Genomic_DNA"/>
</dbReference>
<evidence type="ECO:0000313" key="3">
    <source>
        <dbReference type="EMBL" id="KAB4119188.1"/>
    </source>
</evidence>
<dbReference type="Proteomes" id="UP000095614">
    <property type="component" value="Unassembled WGS sequence"/>
</dbReference>
<proteinExistence type="predicted"/>
<dbReference type="Proteomes" id="UP000442334">
    <property type="component" value="Unassembled WGS sequence"/>
</dbReference>
<dbReference type="EMBL" id="WCUP01000010">
    <property type="protein sequence ID" value="KAB4108408.1"/>
    <property type="molecule type" value="Genomic_DNA"/>
</dbReference>
<accession>A0A174MHS2</accession>
<evidence type="ECO:0000313" key="7">
    <source>
        <dbReference type="EMBL" id="RGZ50555.1"/>
    </source>
</evidence>
<dbReference type="Proteomes" id="UP000434462">
    <property type="component" value="Unassembled WGS sequence"/>
</dbReference>
<evidence type="ECO:0000313" key="9">
    <source>
        <dbReference type="Proteomes" id="UP000095614"/>
    </source>
</evidence>
<gene>
    <name evidence="8" type="ORF">DW873_08710</name>
    <name evidence="7" type="ORF">DW988_05265</name>
    <name evidence="1" type="ORF">ERS852462_03302</name>
    <name evidence="6" type="ORF">GAP55_02950</name>
    <name evidence="5" type="ORF">GAQ34_19700</name>
    <name evidence="2" type="ORF">GAQ70_15140</name>
    <name evidence="3" type="ORF">GAQ72_01605</name>
    <name evidence="4" type="ORF">GAQ75_15845</name>
</gene>
<protein>
    <submittedName>
        <fullName evidence="1">Uncharacterized protein</fullName>
    </submittedName>
</protein>
<sequence>MQRRGLCNHKKISWYINDNLAFTTEDTESHRVFSFYKLMTDTTDFDSLKKLCETLCPLW</sequence>
<dbReference type="EMBL" id="QSEE01000003">
    <property type="protein sequence ID" value="RGZ50555.1"/>
    <property type="molecule type" value="Genomic_DNA"/>
</dbReference>
<dbReference type="AlphaFoldDB" id="A0A174MHS2"/>